<organism evidence="1 2">
    <name type="scientific">Periweissella fabaria</name>
    <dbReference type="NCBI Taxonomy" id="546157"/>
    <lineage>
        <taxon>Bacteria</taxon>
        <taxon>Bacillati</taxon>
        <taxon>Bacillota</taxon>
        <taxon>Bacilli</taxon>
        <taxon>Lactobacillales</taxon>
        <taxon>Lactobacillaceae</taxon>
        <taxon>Periweissella</taxon>
    </lineage>
</organism>
<evidence type="ECO:0008006" key="3">
    <source>
        <dbReference type="Google" id="ProtNLM"/>
    </source>
</evidence>
<protein>
    <recommendedName>
        <fullName evidence="3">DUF4393 domain-containing protein</fullName>
    </recommendedName>
</protein>
<accession>A0ABM8Z403</accession>
<dbReference type="Proteomes" id="UP000789707">
    <property type="component" value="Unassembled WGS sequence"/>
</dbReference>
<name>A0ABM8Z403_9LACO</name>
<sequence>MDMNDIEPIIAALPTSVVEATLLAPAQAIGNGLKDIIEIVFSPIKKANLYVDGKLKKFENKIKEEVEKIPVDRLDDSKNGLVLKALEDSRYSINEDIMQTLFAKLIAASVDKSKNQKITPNFSEILKKLSPDDAYVLLSLKSQTLWPIVGFEYQTESGASNKILKNHIIWSDNTFQDLNNIIPVLKSFGLINVDYENWLSSDIYLQKYDLISSEKLYMDYKNAMPKEYTIITPSKGYLEVTEYGHLFLSIVSP</sequence>
<evidence type="ECO:0000313" key="2">
    <source>
        <dbReference type="Proteomes" id="UP000789707"/>
    </source>
</evidence>
<comment type="caution">
    <text evidence="1">The sequence shown here is derived from an EMBL/GenBank/DDBJ whole genome shotgun (WGS) entry which is preliminary data.</text>
</comment>
<gene>
    <name evidence="1" type="ORF">WFA24289_00227</name>
</gene>
<dbReference type="InterPro" id="IPR025506">
    <property type="entry name" value="Abi_alpha"/>
</dbReference>
<dbReference type="Pfam" id="PF14337">
    <property type="entry name" value="Abi_alpha"/>
    <property type="match status" value="1"/>
</dbReference>
<proteinExistence type="predicted"/>
<dbReference type="Gene3D" id="3.30.110.190">
    <property type="match status" value="1"/>
</dbReference>
<evidence type="ECO:0000313" key="1">
    <source>
        <dbReference type="EMBL" id="CAH0415929.1"/>
    </source>
</evidence>
<dbReference type="RefSeq" id="WP_230096001.1">
    <property type="nucleotide sequence ID" value="NZ_CAKKNS010000001.1"/>
</dbReference>
<keyword evidence="2" id="KW-1185">Reference proteome</keyword>
<reference evidence="1 2" key="1">
    <citation type="submission" date="2021-11" db="EMBL/GenBank/DDBJ databases">
        <authorList>
            <person name="Depoorter E."/>
        </authorList>
    </citation>
    <scope>NUCLEOTIDE SEQUENCE [LARGE SCALE GENOMIC DNA]</scope>
    <source>
        <strain evidence="1 2">LMG 24289</strain>
    </source>
</reference>
<dbReference type="EMBL" id="CAKKNS010000001">
    <property type="protein sequence ID" value="CAH0415929.1"/>
    <property type="molecule type" value="Genomic_DNA"/>
</dbReference>